<dbReference type="GeneID" id="28737903"/>
<dbReference type="PANTHER" id="PTHR12159:SF9">
    <property type="entry name" value="G_T MISMATCH-SPECIFIC THYMINE DNA GLYCOSYLASE"/>
    <property type="match status" value="1"/>
</dbReference>
<dbReference type="InterPro" id="IPR005122">
    <property type="entry name" value="Uracil-DNA_glycosylase-like"/>
</dbReference>
<gene>
    <name evidence="6" type="ORF">AB675_5785</name>
</gene>
<protein>
    <submittedName>
        <fullName evidence="6">G/U mismatch-specific uracil DNA glycosylase</fullName>
    </submittedName>
</protein>
<dbReference type="Proteomes" id="UP000038010">
    <property type="component" value="Unassembled WGS sequence"/>
</dbReference>
<evidence type="ECO:0000313" key="6">
    <source>
        <dbReference type="EMBL" id="KPI38847.1"/>
    </source>
</evidence>
<dbReference type="RefSeq" id="XP_017998810.1">
    <property type="nucleotide sequence ID" value="XM_018146023.1"/>
</dbReference>
<evidence type="ECO:0000313" key="7">
    <source>
        <dbReference type="Proteomes" id="UP000038010"/>
    </source>
</evidence>
<dbReference type="CDD" id="cd10028">
    <property type="entry name" value="UDG-F2_TDG_MUG"/>
    <property type="match status" value="1"/>
</dbReference>
<keyword evidence="3" id="KW-0234">DNA repair</keyword>
<dbReference type="SUPFAM" id="SSF52141">
    <property type="entry name" value="Uracil-DNA glycosylase-like"/>
    <property type="match status" value="1"/>
</dbReference>
<comment type="caution">
    <text evidence="6">The sequence shown here is derived from an EMBL/GenBank/DDBJ whole genome shotgun (WGS) entry which is preliminary data.</text>
</comment>
<dbReference type="EMBL" id="LFJN01000017">
    <property type="protein sequence ID" value="KPI38847.1"/>
    <property type="molecule type" value="Genomic_DNA"/>
</dbReference>
<evidence type="ECO:0000256" key="1">
    <source>
        <dbReference type="ARBA" id="ARBA00022763"/>
    </source>
</evidence>
<keyword evidence="1" id="KW-0227">DNA damage</keyword>
<dbReference type="Pfam" id="PF03167">
    <property type="entry name" value="UDG"/>
    <property type="match status" value="1"/>
</dbReference>
<feature type="region of interest" description="Disordered" evidence="4">
    <location>
        <begin position="1"/>
        <end position="110"/>
    </location>
</feature>
<evidence type="ECO:0000259" key="5">
    <source>
        <dbReference type="Pfam" id="PF03167"/>
    </source>
</evidence>
<dbReference type="InterPro" id="IPR015637">
    <property type="entry name" value="MUG/TDG"/>
</dbReference>
<dbReference type="GO" id="GO:0004844">
    <property type="term" value="F:uracil DNA N-glycosylase activity"/>
    <property type="evidence" value="ECO:0007669"/>
    <property type="project" value="TreeGrafter"/>
</dbReference>
<feature type="compositionally biased region" description="Basic and acidic residues" evidence="4">
    <location>
        <begin position="46"/>
        <end position="65"/>
    </location>
</feature>
<dbReference type="GO" id="GO:0008263">
    <property type="term" value="F:pyrimidine-specific mismatch base pair DNA N-glycosylase activity"/>
    <property type="evidence" value="ECO:0007669"/>
    <property type="project" value="TreeGrafter"/>
</dbReference>
<dbReference type="Gene3D" id="3.40.470.10">
    <property type="entry name" value="Uracil-DNA glycosylase-like domain"/>
    <property type="match status" value="1"/>
</dbReference>
<dbReference type="GO" id="GO:0006285">
    <property type="term" value="P:base-excision repair, AP site formation"/>
    <property type="evidence" value="ECO:0007669"/>
    <property type="project" value="InterPro"/>
</dbReference>
<evidence type="ECO:0000256" key="2">
    <source>
        <dbReference type="ARBA" id="ARBA00022801"/>
    </source>
</evidence>
<feature type="compositionally biased region" description="Polar residues" evidence="4">
    <location>
        <begin position="33"/>
        <end position="45"/>
    </location>
</feature>
<dbReference type="AlphaFoldDB" id="A0A0N1H7S4"/>
<dbReference type="OrthoDB" id="565731at2759"/>
<dbReference type="VEuPathDB" id="FungiDB:AB675_5785"/>
<sequence>MNSRNRSIKTLAKVKKTSVAPEPLSPEREPATRLQNGSQNSSATLDRQRTSNERILSRDSGEKVTKVAALKKPSRLIKRESTQGDDDYGATSPAKKRRRSRKEKSANDEYYPENNLVDSLRPGLILVMIGLNPGLKTAQTGHAYSHHTNRFWPFLHESGITPIRHYPPDTHALQDLYSIGNTNICARPSRDGSALSKEELQEGAVILEEKIRHIKPEAVCIVGKGVWEYIWLGTFLPKGKKKKDFQSAFRYGWQDENAWLGRIEDENGVVTWPGARTFVSTTTSAASTFPSRQESIEIWKPLGQWFTERRTKREDTGHG</sequence>
<feature type="domain" description="Uracil-DNA glycosylase-like" evidence="5">
    <location>
        <begin position="124"/>
        <end position="295"/>
    </location>
</feature>
<dbReference type="STRING" id="1664694.A0A0N1H7S4"/>
<reference evidence="6 7" key="1">
    <citation type="submission" date="2015-06" db="EMBL/GenBank/DDBJ databases">
        <title>Draft genome of the ant-associated black yeast Phialophora attae CBS 131958.</title>
        <authorList>
            <person name="Moreno L.F."/>
            <person name="Stielow B.J."/>
            <person name="de Hoog S."/>
            <person name="Vicente V.A."/>
            <person name="Weiss V.A."/>
            <person name="de Vries M."/>
            <person name="Cruz L.M."/>
            <person name="Souza E.M."/>
        </authorList>
    </citation>
    <scope>NUCLEOTIDE SEQUENCE [LARGE SCALE GENOMIC DNA]</scope>
    <source>
        <strain evidence="6 7">CBS 131958</strain>
    </source>
</reference>
<dbReference type="PANTHER" id="PTHR12159">
    <property type="entry name" value="G/T AND G/U MISMATCH-SPECIFIC DNA GLYCOSYLASE"/>
    <property type="match status" value="1"/>
</dbReference>
<organism evidence="6 7">
    <name type="scientific">Cyphellophora attinorum</name>
    <dbReference type="NCBI Taxonomy" id="1664694"/>
    <lineage>
        <taxon>Eukaryota</taxon>
        <taxon>Fungi</taxon>
        <taxon>Dikarya</taxon>
        <taxon>Ascomycota</taxon>
        <taxon>Pezizomycotina</taxon>
        <taxon>Eurotiomycetes</taxon>
        <taxon>Chaetothyriomycetidae</taxon>
        <taxon>Chaetothyriales</taxon>
        <taxon>Cyphellophoraceae</taxon>
        <taxon>Cyphellophora</taxon>
    </lineage>
</organism>
<evidence type="ECO:0000256" key="3">
    <source>
        <dbReference type="ARBA" id="ARBA00023204"/>
    </source>
</evidence>
<proteinExistence type="predicted"/>
<name>A0A0N1H7S4_9EURO</name>
<dbReference type="InterPro" id="IPR036895">
    <property type="entry name" value="Uracil-DNA_glycosylase-like_sf"/>
</dbReference>
<keyword evidence="2" id="KW-0378">Hydrolase</keyword>
<accession>A0A0N1H7S4</accession>
<evidence type="ECO:0000256" key="4">
    <source>
        <dbReference type="SAM" id="MobiDB-lite"/>
    </source>
</evidence>
<keyword evidence="7" id="KW-1185">Reference proteome</keyword>